<evidence type="ECO:0000313" key="1">
    <source>
        <dbReference type="EMBL" id="KAB1212819.1"/>
    </source>
</evidence>
<evidence type="ECO:0000313" key="2">
    <source>
        <dbReference type="Proteomes" id="UP000516437"/>
    </source>
</evidence>
<dbReference type="OrthoDB" id="1705910at2759"/>
<name>A0A6A1VIU3_9ROSI</name>
<gene>
    <name evidence="1" type="ORF">CJ030_MR5G010119</name>
</gene>
<dbReference type="Proteomes" id="UP000516437">
    <property type="component" value="Chromosome 5"/>
</dbReference>
<accession>A0A6A1VIU3</accession>
<proteinExistence type="predicted"/>
<dbReference type="AlphaFoldDB" id="A0A6A1VIU3"/>
<dbReference type="EMBL" id="RXIC02000023">
    <property type="protein sequence ID" value="KAB1212819.1"/>
    <property type="molecule type" value="Genomic_DNA"/>
</dbReference>
<sequence length="115" mass="12970">MTIISFNYMLLMLLILFGLSAIKLFMVHGTPTAVQRLAARLQQTTLQHLMAWRFHYPRFFCCLVPPAPASFKINVDVATRPTFSVAACLCRDDTGCIVHAEGRGSSSDFCRSNRW</sequence>
<reference evidence="1 2" key="1">
    <citation type="journal article" date="2019" name="Plant Biotechnol. J.">
        <title>The red bayberry genome and genetic basis of sex determination.</title>
        <authorList>
            <person name="Jia H.M."/>
            <person name="Jia H.J."/>
            <person name="Cai Q.L."/>
            <person name="Wang Y."/>
            <person name="Zhao H.B."/>
            <person name="Yang W.F."/>
            <person name="Wang G.Y."/>
            <person name="Li Y.H."/>
            <person name="Zhan D.L."/>
            <person name="Shen Y.T."/>
            <person name="Niu Q.F."/>
            <person name="Chang L."/>
            <person name="Qiu J."/>
            <person name="Zhao L."/>
            <person name="Xie H.B."/>
            <person name="Fu W.Y."/>
            <person name="Jin J."/>
            <person name="Li X.W."/>
            <person name="Jiao Y."/>
            <person name="Zhou C.C."/>
            <person name="Tu T."/>
            <person name="Chai C.Y."/>
            <person name="Gao J.L."/>
            <person name="Fan L.J."/>
            <person name="van de Weg E."/>
            <person name="Wang J.Y."/>
            <person name="Gao Z.S."/>
        </authorList>
    </citation>
    <scope>NUCLEOTIDE SEQUENCE [LARGE SCALE GENOMIC DNA]</scope>
    <source>
        <tissue evidence="1">Leaves</tissue>
    </source>
</reference>
<keyword evidence="2" id="KW-1185">Reference proteome</keyword>
<protein>
    <submittedName>
        <fullName evidence="1">Uncharacterized protein</fullName>
    </submittedName>
</protein>
<organism evidence="1 2">
    <name type="scientific">Morella rubra</name>
    <name type="common">Chinese bayberry</name>
    <dbReference type="NCBI Taxonomy" id="262757"/>
    <lineage>
        <taxon>Eukaryota</taxon>
        <taxon>Viridiplantae</taxon>
        <taxon>Streptophyta</taxon>
        <taxon>Embryophyta</taxon>
        <taxon>Tracheophyta</taxon>
        <taxon>Spermatophyta</taxon>
        <taxon>Magnoliopsida</taxon>
        <taxon>eudicotyledons</taxon>
        <taxon>Gunneridae</taxon>
        <taxon>Pentapetalae</taxon>
        <taxon>rosids</taxon>
        <taxon>fabids</taxon>
        <taxon>Fagales</taxon>
        <taxon>Myricaceae</taxon>
        <taxon>Morella</taxon>
    </lineage>
</organism>
<comment type="caution">
    <text evidence="1">The sequence shown here is derived from an EMBL/GenBank/DDBJ whole genome shotgun (WGS) entry which is preliminary data.</text>
</comment>